<comment type="caution">
    <text evidence="1">The sequence shown here is derived from an EMBL/GenBank/DDBJ whole genome shotgun (WGS) entry which is preliminary data.</text>
</comment>
<dbReference type="VEuPathDB" id="FungiDB:RhiirFUN_014008"/>
<evidence type="ECO:0008006" key="3">
    <source>
        <dbReference type="Google" id="ProtNLM"/>
    </source>
</evidence>
<reference evidence="1 2" key="2">
    <citation type="submission" date="2017-10" db="EMBL/GenBank/DDBJ databases">
        <title>Extensive intraspecific genome diversity in a model arbuscular mycorrhizal fungus.</title>
        <authorList>
            <person name="Chen E.C.H."/>
            <person name="Morin E."/>
            <person name="Baudet D."/>
            <person name="Noel J."/>
            <person name="Ndikumana S."/>
            <person name="Charron P."/>
            <person name="St-Onge C."/>
            <person name="Giorgi J."/>
            <person name="Grigoriev I.V."/>
            <person name="Roux C."/>
            <person name="Martin F.M."/>
            <person name="Corradi N."/>
        </authorList>
    </citation>
    <scope>NUCLEOTIDE SEQUENCE [LARGE SCALE GENOMIC DNA]</scope>
    <source>
        <strain evidence="1 2">C2</strain>
    </source>
</reference>
<dbReference type="SUPFAM" id="SSF52047">
    <property type="entry name" value="RNI-like"/>
    <property type="match status" value="1"/>
</dbReference>
<dbReference type="VEuPathDB" id="FungiDB:FUN_015576"/>
<dbReference type="VEuPathDB" id="FungiDB:RhiirA1_466018"/>
<evidence type="ECO:0000313" key="2">
    <source>
        <dbReference type="Proteomes" id="UP000233469"/>
    </source>
</evidence>
<organism evidence="1 2">
    <name type="scientific">Rhizophagus irregularis</name>
    <dbReference type="NCBI Taxonomy" id="588596"/>
    <lineage>
        <taxon>Eukaryota</taxon>
        <taxon>Fungi</taxon>
        <taxon>Fungi incertae sedis</taxon>
        <taxon>Mucoromycota</taxon>
        <taxon>Glomeromycotina</taxon>
        <taxon>Glomeromycetes</taxon>
        <taxon>Glomerales</taxon>
        <taxon>Glomeraceae</taxon>
        <taxon>Rhizophagus</taxon>
    </lineage>
</organism>
<name>A0A2N1NYQ0_9GLOM</name>
<protein>
    <recommendedName>
        <fullName evidence="3">F-box domain-containing protein</fullName>
    </recommendedName>
</protein>
<dbReference type="EMBL" id="LLXL01000060">
    <property type="protein sequence ID" value="PKK79014.1"/>
    <property type="molecule type" value="Genomic_DNA"/>
</dbReference>
<dbReference type="AlphaFoldDB" id="A0A2N1NYQ0"/>
<evidence type="ECO:0000313" key="1">
    <source>
        <dbReference type="EMBL" id="PKK79014.1"/>
    </source>
</evidence>
<dbReference type="Proteomes" id="UP000233469">
    <property type="component" value="Unassembled WGS sequence"/>
</dbReference>
<accession>A0A2N1NYQ0</accession>
<proteinExistence type="predicted"/>
<dbReference type="VEuPathDB" id="FungiDB:RhiirFUN_001099"/>
<sequence length="954" mass="113330">MIFEELRDNNNVLYSCLSVNKTWSEIIVPILWKDPWKFLKRKKEKGKILFNVIISHLSEESKNYFNENLKNAYERPSFYYIGFCRHLNLNAVQWIINTAEEESDMKIIKNEVIKLFINENTRFTHLYIPRQFDHQLNLIPGAKRCFSKIEFLSCNTCISDNTLIGLIEICKSIGELELYIEKYNNNHDISKLIESSKKLVNVRFEPNYFNYFNNSNKNESFYTLIENSLNEHASNVQCFKITEPPVTRIFSSFVNLKRLELNGYARGTLWNCLENVCLPYLQILKASRIPLKVLISLIEKTNGYLNEISIDYIFHDEFYNRRILQTIYKKCPNLLYLKLLIKNINISELEKLLINCRYLIGLCVLVSIYGEFDWDELFLTLTRSSSQSLFKFKFNISHKIPIKLNTLKLFFDNWKGRNPMSLGFFQTDEVKEKYIDLIEAYKIEGIIKDFNYWHRHPLEDTLILISYWLIAITDILLLIFEEIHNDKKDLYPILTVNKIWCEIIIPILWKDPWKYLKWEKDKILFNIIISHLSENSKNDLKIQGIDIFYYYKKPLFNYINFCKILNLNAIDRIINTIIYNYSKSNILIIKNEIYNLFINNENTKFTHFFISQNFDYKIFNNPKSKFSISKIKFLSFNTSINDHILIGLINICKSIKELELIIDLENNNYNIIKLIDSQKKLLNVHFLTNYTKSDESFCKILENSLIKHSNTLQYFKLAKQPTTKILSSLINLKILELDDAYGNFKNTLWLENLSLPYLQILRASRVPVKALSNIIENTSGNLIEIKIDYISHDEINNKKIIQVIHQNCPKLEYLKLVFRSCNIFELENLLINCQNLNELSFIINDLFTFNWDKLFELLTKSSPIRLYKFEFDFYEAPKLKSLKFFFDNWKGRNPMLLKFSRINNELTDLIENYKVEGIVKQYSNDSLDKNEVTLLNYNLPIETYDFTDPNIFLF</sequence>
<dbReference type="VEuPathDB" id="FungiDB:RhiirA1_466017"/>
<reference evidence="1 2" key="1">
    <citation type="submission" date="2016-04" db="EMBL/GenBank/DDBJ databases">
        <title>Genome analyses suggest a sexual origin of heterokaryosis in a supposedly ancient asexual fungus.</title>
        <authorList>
            <person name="Ropars J."/>
            <person name="Sedzielewska K."/>
            <person name="Noel J."/>
            <person name="Charron P."/>
            <person name="Farinelli L."/>
            <person name="Marton T."/>
            <person name="Kruger M."/>
            <person name="Pelin A."/>
            <person name="Brachmann A."/>
            <person name="Corradi N."/>
        </authorList>
    </citation>
    <scope>NUCLEOTIDE SEQUENCE [LARGE SCALE GENOMIC DNA]</scope>
    <source>
        <strain evidence="1 2">C2</strain>
    </source>
</reference>
<gene>
    <name evidence="1" type="ORF">RhiirC2_842992</name>
</gene>
<dbReference type="VEuPathDB" id="FungiDB:FUN_015990"/>